<dbReference type="Pfam" id="PF00501">
    <property type="entry name" value="AMP-binding"/>
    <property type="match status" value="1"/>
</dbReference>
<evidence type="ECO:0000313" key="8">
    <source>
        <dbReference type="Proteomes" id="UP000635387"/>
    </source>
</evidence>
<dbReference type="PANTHER" id="PTHR22754">
    <property type="entry name" value="DISCO-INTERACTING PROTEIN 2 DIP2 -RELATED"/>
    <property type="match status" value="1"/>
</dbReference>
<dbReference type="Proteomes" id="UP000635387">
    <property type="component" value="Unassembled WGS sequence"/>
</dbReference>
<dbReference type="InterPro" id="IPR042099">
    <property type="entry name" value="ANL_N_sf"/>
</dbReference>
<dbReference type="InterPro" id="IPR025110">
    <property type="entry name" value="AMP-bd_C"/>
</dbReference>
<dbReference type="InterPro" id="IPR045851">
    <property type="entry name" value="AMP-bd_C_sf"/>
</dbReference>
<evidence type="ECO:0000256" key="3">
    <source>
        <dbReference type="ARBA" id="ARBA00022832"/>
    </source>
</evidence>
<gene>
    <name evidence="7" type="ORF">GCM10017790_02110</name>
</gene>
<dbReference type="SUPFAM" id="SSF56801">
    <property type="entry name" value="Acetyl-CoA synthetase-like"/>
    <property type="match status" value="1"/>
</dbReference>
<dbReference type="InterPro" id="IPR000873">
    <property type="entry name" value="AMP-dep_synth/lig_dom"/>
</dbReference>
<protein>
    <submittedName>
        <fullName evidence="7">Fatty-acid--CoA ligase</fullName>
    </submittedName>
</protein>
<accession>A0ABQ3L313</accession>
<evidence type="ECO:0000259" key="6">
    <source>
        <dbReference type="Pfam" id="PF23024"/>
    </source>
</evidence>
<feature type="domain" description="AMP-dependent synthetase/ligase" evidence="5">
    <location>
        <begin position="52"/>
        <end position="451"/>
    </location>
</feature>
<dbReference type="CDD" id="cd05931">
    <property type="entry name" value="FAAL"/>
    <property type="match status" value="1"/>
</dbReference>
<dbReference type="EMBL" id="BNAY01000001">
    <property type="protein sequence ID" value="GHH01726.1"/>
    <property type="molecule type" value="Genomic_DNA"/>
</dbReference>
<evidence type="ECO:0000256" key="2">
    <source>
        <dbReference type="ARBA" id="ARBA00022598"/>
    </source>
</evidence>
<evidence type="ECO:0000256" key="1">
    <source>
        <dbReference type="ARBA" id="ARBA00006432"/>
    </source>
</evidence>
<reference evidence="8" key="1">
    <citation type="journal article" date="2019" name="Int. J. Syst. Evol. Microbiol.">
        <title>The Global Catalogue of Microorganisms (GCM) 10K type strain sequencing project: providing services to taxonomists for standard genome sequencing and annotation.</title>
        <authorList>
            <consortium name="The Broad Institute Genomics Platform"/>
            <consortium name="The Broad Institute Genome Sequencing Center for Infectious Disease"/>
            <person name="Wu L."/>
            <person name="Ma J."/>
        </authorList>
    </citation>
    <scope>NUCLEOTIDE SEQUENCE [LARGE SCALE GENOMIC DNA]</scope>
    <source>
        <strain evidence="8">CGMCC 4.7683</strain>
    </source>
</reference>
<keyword evidence="3" id="KW-0276">Fatty acid metabolism</keyword>
<keyword evidence="8" id="KW-1185">Reference proteome</keyword>
<comment type="caution">
    <text evidence="7">The sequence shown here is derived from an EMBL/GenBank/DDBJ whole genome shotgun (WGS) entry which is preliminary data.</text>
</comment>
<dbReference type="PANTHER" id="PTHR22754:SF32">
    <property type="entry name" value="DISCO-INTERACTING PROTEIN 2"/>
    <property type="match status" value="1"/>
</dbReference>
<keyword evidence="4" id="KW-0443">Lipid metabolism</keyword>
<evidence type="ECO:0000259" key="5">
    <source>
        <dbReference type="Pfam" id="PF00501"/>
    </source>
</evidence>
<organism evidence="7 8">
    <name type="scientific">Amycolatopsis oliviviridis</name>
    <dbReference type="NCBI Taxonomy" id="1471590"/>
    <lineage>
        <taxon>Bacteria</taxon>
        <taxon>Bacillati</taxon>
        <taxon>Actinomycetota</taxon>
        <taxon>Actinomycetes</taxon>
        <taxon>Pseudonocardiales</taxon>
        <taxon>Pseudonocardiaceae</taxon>
        <taxon>Amycolatopsis</taxon>
    </lineage>
</organism>
<dbReference type="GO" id="GO:0016874">
    <property type="term" value="F:ligase activity"/>
    <property type="evidence" value="ECO:0007669"/>
    <property type="project" value="UniProtKB-KW"/>
</dbReference>
<feature type="domain" description="AMP-binding enzyme C-terminal" evidence="6">
    <location>
        <begin position="496"/>
        <end position="605"/>
    </location>
</feature>
<dbReference type="Gene3D" id="3.40.50.12780">
    <property type="entry name" value="N-terminal domain of ligase-like"/>
    <property type="match status" value="1"/>
</dbReference>
<comment type="similarity">
    <text evidence="1">Belongs to the ATP-dependent AMP-binding enzyme family.</text>
</comment>
<sequence length="610" mass="64063">MESAFGNGAVPHSPAPAHVVKRGAMETISETVVAARGQDETPAGESFATLLEYWARRLGDEVAVTYLDHRTGADGRAVTMSWRELDDRVEALATRLVTFAAPGERAAILARQSTDYVVAFLGVIRAGLVAVPLFAPDLPGHAGRLAAVLEDCAPRVVLATADGIDAVAGFLASTEIERPAVLAVDIPASVAAGERSWPRPEPDALAYLQYTSGSTRTPAGVMLTHRNALTNARQACDAYAIETGTTSTVSWLPLFHDMGLILGIGAPMAAGVASVLMDPLAFLERPSRWLRALSASPGAISAAPNFAYAYSASRVTEAEKSYLELSRVVALINGSEPVLPATIARFHDAFEECGLRPEVHRSSYGLAEATVLVSVTEAGKAPRQVTFDRDRLAAGLAIPAAPGVASTTLVSCGHPVGQRIRIADPVTGALVEPGRVGEIQVNGPNVGVGYWGLPGASVAVFGLPPIDPDSGAGWLATGDLGVRHDGELFMTGRLKDLVIVDGRNHYPQDIEQTVEDHPAVRPHSAAAFAIEREDGEAAVVVVELAKGAEDDVAVATAEIRRAVSTAHGLRPHDVVFLAPGEVPRTSSGKISRALCRKSYVDGVLTARRLG</sequence>
<evidence type="ECO:0000313" key="7">
    <source>
        <dbReference type="EMBL" id="GHH01726.1"/>
    </source>
</evidence>
<evidence type="ECO:0000256" key="4">
    <source>
        <dbReference type="ARBA" id="ARBA00023098"/>
    </source>
</evidence>
<dbReference type="Pfam" id="PF23024">
    <property type="entry name" value="AMP-dom_DIP2-like"/>
    <property type="match status" value="1"/>
</dbReference>
<name>A0ABQ3L313_9PSEU</name>
<proteinExistence type="inferred from homology"/>
<dbReference type="Gene3D" id="3.30.300.30">
    <property type="match status" value="1"/>
</dbReference>
<keyword evidence="2 7" id="KW-0436">Ligase</keyword>
<dbReference type="InterPro" id="IPR040097">
    <property type="entry name" value="FAAL/FAAC"/>
</dbReference>